<accession>A0A8H6VE98</accession>
<dbReference type="PANTHER" id="PTHR33365:SF4">
    <property type="entry name" value="CYCLOCHLOROTINE BIOSYNTHESIS PROTEIN O"/>
    <property type="match status" value="1"/>
</dbReference>
<dbReference type="Pfam" id="PF11807">
    <property type="entry name" value="UstYa"/>
    <property type="match status" value="1"/>
</dbReference>
<dbReference type="Proteomes" id="UP000660729">
    <property type="component" value="Unassembled WGS sequence"/>
</dbReference>
<evidence type="ECO:0000313" key="5">
    <source>
        <dbReference type="Proteomes" id="UP000660729"/>
    </source>
</evidence>
<comment type="similarity">
    <text evidence="2">Belongs to the ustYa family.</text>
</comment>
<feature type="transmembrane region" description="Helical" evidence="3">
    <location>
        <begin position="46"/>
        <end position="64"/>
    </location>
</feature>
<dbReference type="EMBL" id="JABCIY010000214">
    <property type="protein sequence ID" value="KAF7188125.1"/>
    <property type="molecule type" value="Genomic_DNA"/>
</dbReference>
<sequence>MTVMRFNDCQAKRMDSGTEPLIQDNIEEHDRKSWTDIAALYCPRTAVFAVASSLILTLQVLLFFGNRCQRSFSTDFGDLGNIIPFTQHGFVNHLGPSDRTDGWTLEIEWDKSIPRYTGTPNVEVDTAWHELLLATTFNRSGESASFAVGKTYQYSDGNYLMGLEVFHALHCLNRIRKELYHDHYSGDWSEEPPAESVLHKDHCIDYLRQYIQCNADLTPMWAEERYIHRGPLLKPHQPHTCRDFDRLYQWIMNPK</sequence>
<dbReference type="OrthoDB" id="3687641at2759"/>
<keyword evidence="3" id="KW-0472">Membrane</keyword>
<gene>
    <name evidence="4" type="ORF">HII31_10547</name>
</gene>
<keyword evidence="5" id="KW-1185">Reference proteome</keyword>
<proteinExistence type="inferred from homology"/>
<evidence type="ECO:0000256" key="2">
    <source>
        <dbReference type="ARBA" id="ARBA00035112"/>
    </source>
</evidence>
<reference evidence="4" key="1">
    <citation type="submission" date="2020-04" db="EMBL/GenBank/DDBJ databases">
        <title>Draft genome resource of the tomato pathogen Pseudocercospora fuligena.</title>
        <authorList>
            <person name="Zaccaron A."/>
        </authorList>
    </citation>
    <scope>NUCLEOTIDE SEQUENCE</scope>
    <source>
        <strain evidence="4">PF001</strain>
    </source>
</reference>
<dbReference type="PANTHER" id="PTHR33365">
    <property type="entry name" value="YALI0B05434P"/>
    <property type="match status" value="1"/>
</dbReference>
<name>A0A8H6VE98_9PEZI</name>
<protein>
    <submittedName>
        <fullName evidence="4">Cyclochlorotine biosynthesis protein O</fullName>
    </submittedName>
</protein>
<comment type="pathway">
    <text evidence="1">Mycotoxin biosynthesis.</text>
</comment>
<dbReference type="GO" id="GO:0043386">
    <property type="term" value="P:mycotoxin biosynthetic process"/>
    <property type="evidence" value="ECO:0007669"/>
    <property type="project" value="InterPro"/>
</dbReference>
<evidence type="ECO:0000256" key="3">
    <source>
        <dbReference type="SAM" id="Phobius"/>
    </source>
</evidence>
<evidence type="ECO:0000313" key="4">
    <source>
        <dbReference type="EMBL" id="KAF7188125.1"/>
    </source>
</evidence>
<keyword evidence="3" id="KW-0812">Transmembrane</keyword>
<comment type="caution">
    <text evidence="4">The sequence shown here is derived from an EMBL/GenBank/DDBJ whole genome shotgun (WGS) entry which is preliminary data.</text>
</comment>
<evidence type="ECO:0000256" key="1">
    <source>
        <dbReference type="ARBA" id="ARBA00004685"/>
    </source>
</evidence>
<dbReference type="AlphaFoldDB" id="A0A8H6VE98"/>
<keyword evidence="3" id="KW-1133">Transmembrane helix</keyword>
<dbReference type="InterPro" id="IPR021765">
    <property type="entry name" value="UstYa-like"/>
</dbReference>
<organism evidence="4 5">
    <name type="scientific">Pseudocercospora fuligena</name>
    <dbReference type="NCBI Taxonomy" id="685502"/>
    <lineage>
        <taxon>Eukaryota</taxon>
        <taxon>Fungi</taxon>
        <taxon>Dikarya</taxon>
        <taxon>Ascomycota</taxon>
        <taxon>Pezizomycotina</taxon>
        <taxon>Dothideomycetes</taxon>
        <taxon>Dothideomycetidae</taxon>
        <taxon>Mycosphaerellales</taxon>
        <taxon>Mycosphaerellaceae</taxon>
        <taxon>Pseudocercospora</taxon>
    </lineage>
</organism>